<dbReference type="Pfam" id="PF02839">
    <property type="entry name" value="CBM_5_12"/>
    <property type="match status" value="1"/>
</dbReference>
<keyword evidence="6" id="KW-0560">Oxidoreductase</keyword>
<evidence type="ECO:0000256" key="4">
    <source>
        <dbReference type="SAM" id="SignalP"/>
    </source>
</evidence>
<evidence type="ECO:0000256" key="2">
    <source>
        <dbReference type="ARBA" id="ARBA00022801"/>
    </source>
</evidence>
<dbReference type="InterPro" id="IPR014756">
    <property type="entry name" value="Ig_E-set"/>
</dbReference>
<feature type="signal peptide" evidence="4">
    <location>
        <begin position="1"/>
        <end position="23"/>
    </location>
</feature>
<dbReference type="Gene3D" id="2.70.50.50">
    <property type="entry name" value="chitin-binding protein cbp21"/>
    <property type="match status" value="1"/>
</dbReference>
<dbReference type="SUPFAM" id="SSF51055">
    <property type="entry name" value="Carbohydrate binding domain"/>
    <property type="match status" value="1"/>
</dbReference>
<dbReference type="PANTHER" id="PTHR34823">
    <property type="entry name" value="GLCNAC-BINDING PROTEIN A"/>
    <property type="match status" value="1"/>
</dbReference>
<name>A0ABV4D3G7_9LACT</name>
<keyword evidence="1 4" id="KW-0732">Signal</keyword>
<dbReference type="SUPFAM" id="SSF81296">
    <property type="entry name" value="E set domains"/>
    <property type="match status" value="1"/>
</dbReference>
<dbReference type="Proteomes" id="UP001565283">
    <property type="component" value="Unassembled WGS sequence"/>
</dbReference>
<dbReference type="CDD" id="cd21177">
    <property type="entry name" value="LPMO_AA10"/>
    <property type="match status" value="1"/>
</dbReference>
<protein>
    <submittedName>
        <fullName evidence="6">Lytic polysaccharide monooxygenase</fullName>
    </submittedName>
</protein>
<feature type="chain" id="PRO_5045454431" evidence="4">
    <location>
        <begin position="24"/>
        <end position="460"/>
    </location>
</feature>
<keyword evidence="3" id="KW-0624">Polysaccharide degradation</keyword>
<accession>A0ABV4D3G7</accession>
<comment type="caution">
    <text evidence="6">The sequence shown here is derived from an EMBL/GenBank/DDBJ whole genome shotgun (WGS) entry which is preliminary data.</text>
</comment>
<gene>
    <name evidence="6" type="ORF">AALA52_00785</name>
</gene>
<evidence type="ECO:0000256" key="3">
    <source>
        <dbReference type="ARBA" id="ARBA00023326"/>
    </source>
</evidence>
<evidence type="ECO:0000313" key="6">
    <source>
        <dbReference type="EMBL" id="MEY8442807.1"/>
    </source>
</evidence>
<dbReference type="EMBL" id="JBCLSH010000002">
    <property type="protein sequence ID" value="MEY8442807.1"/>
    <property type="molecule type" value="Genomic_DNA"/>
</dbReference>
<dbReference type="SUPFAM" id="SSF49265">
    <property type="entry name" value="Fibronectin type III"/>
    <property type="match status" value="1"/>
</dbReference>
<dbReference type="InterPro" id="IPR004302">
    <property type="entry name" value="Cellulose/chitin-bd_N"/>
</dbReference>
<evidence type="ECO:0000256" key="1">
    <source>
        <dbReference type="ARBA" id="ARBA00022729"/>
    </source>
</evidence>
<dbReference type="InterPro" id="IPR013783">
    <property type="entry name" value="Ig-like_fold"/>
</dbReference>
<dbReference type="Gene3D" id="2.60.40.10">
    <property type="entry name" value="Immunoglobulins"/>
    <property type="match status" value="2"/>
</dbReference>
<evidence type="ECO:0000259" key="5">
    <source>
        <dbReference type="PROSITE" id="PS50853"/>
    </source>
</evidence>
<dbReference type="InterPro" id="IPR003610">
    <property type="entry name" value="CBM5/12"/>
</dbReference>
<keyword evidence="3" id="KW-0119">Carbohydrate metabolism</keyword>
<dbReference type="Pfam" id="PF03067">
    <property type="entry name" value="LPMO_10"/>
    <property type="match status" value="1"/>
</dbReference>
<feature type="domain" description="Fibronectin type-III" evidence="5">
    <location>
        <begin position="311"/>
        <end position="396"/>
    </location>
</feature>
<evidence type="ECO:0000313" key="7">
    <source>
        <dbReference type="Proteomes" id="UP001565283"/>
    </source>
</evidence>
<dbReference type="InterPro" id="IPR036116">
    <property type="entry name" value="FN3_sf"/>
</dbReference>
<dbReference type="InterPro" id="IPR036573">
    <property type="entry name" value="CBM_sf_5/12"/>
</dbReference>
<proteinExistence type="predicted"/>
<dbReference type="PROSITE" id="PS50853">
    <property type="entry name" value="FN3"/>
    <property type="match status" value="2"/>
</dbReference>
<dbReference type="Pfam" id="PF00041">
    <property type="entry name" value="fn3"/>
    <property type="match status" value="2"/>
</dbReference>
<dbReference type="InterPro" id="IPR003961">
    <property type="entry name" value="FN3_dom"/>
</dbReference>
<sequence length="460" mass="50146">MKKKLLITSAAMLLTALSFGMTAQEAQAHGYVKSPAARGYQGQLDKDKLGWTPAFNLYGNVITNPQSLETAKGFPQAGPADGKIASAEGGLGQIGDFVLDLQSPDRWKKQDVTTGVNTFTWHYTAPHKTAKWHYYITKVGWNQNAPLRRDMLEKIGEVDGKGLTADMDLRHDIKIPEDRKGYHVVLAVWDIADTPNAFYNVIDVNVESDFTGPTLPQAPEAPTGLKADEVTKTSASLSWNLQTDASSYLVYKDGEQVADVESGNYEAKGLKANTTYEFQVAAKGTNGMVSEKSKAITVKTDAEGVVEFPTAPKNLHSMGETTSSVDLMWQAASHSEGIKHYEIFQNGVKIAETNKTSFMVKGLASGTTFDFRVRAVSNTETTSEFSNTLSATTLKEEGGGELPGDVREFKLGSFTAPEVYSANEEIAYKGKLYKVLVTHFNYGDASWTPDNAASLFVEVK</sequence>
<keyword evidence="2" id="KW-0378">Hydrolase</keyword>
<keyword evidence="7" id="KW-1185">Reference proteome</keyword>
<dbReference type="RefSeq" id="WP_369947675.1">
    <property type="nucleotide sequence ID" value="NZ_JBCLSH010000002.1"/>
</dbReference>
<dbReference type="GO" id="GO:0004497">
    <property type="term" value="F:monooxygenase activity"/>
    <property type="evidence" value="ECO:0007669"/>
    <property type="project" value="UniProtKB-KW"/>
</dbReference>
<organism evidence="6 7">
    <name type="scientific">Lactococcus ileimucosae</name>
    <dbReference type="NCBI Taxonomy" id="2941329"/>
    <lineage>
        <taxon>Bacteria</taxon>
        <taxon>Bacillati</taxon>
        <taxon>Bacillota</taxon>
        <taxon>Bacilli</taxon>
        <taxon>Lactobacillales</taxon>
        <taxon>Streptococcaceae</taxon>
        <taxon>Lactococcus</taxon>
    </lineage>
</organism>
<dbReference type="InterPro" id="IPR051024">
    <property type="entry name" value="GlcNAc_Chitin_IntDeg"/>
</dbReference>
<reference evidence="6 7" key="1">
    <citation type="submission" date="2024-03" db="EMBL/GenBank/DDBJ databases">
        <title>Mouse gut bacterial collection (mGBC) of GemPharmatech.</title>
        <authorList>
            <person name="He Y."/>
            <person name="Dong L."/>
            <person name="Wu D."/>
            <person name="Gao X."/>
            <person name="Lin Z."/>
        </authorList>
    </citation>
    <scope>NUCLEOTIDE SEQUENCE [LARGE SCALE GENOMIC DNA]</scope>
    <source>
        <strain evidence="6 7">61-15</strain>
    </source>
</reference>
<dbReference type="PANTHER" id="PTHR34823:SF1">
    <property type="entry name" value="CHITIN-BINDING TYPE-4 DOMAIN-CONTAINING PROTEIN"/>
    <property type="match status" value="1"/>
</dbReference>
<dbReference type="Gene3D" id="2.10.10.20">
    <property type="entry name" value="Carbohydrate-binding module superfamily 5/12"/>
    <property type="match status" value="1"/>
</dbReference>
<keyword evidence="6" id="KW-0503">Monooxygenase</keyword>
<dbReference type="SMART" id="SM00060">
    <property type="entry name" value="FN3"/>
    <property type="match status" value="2"/>
</dbReference>
<feature type="domain" description="Fibronectin type-III" evidence="5">
    <location>
        <begin position="221"/>
        <end position="303"/>
    </location>
</feature>
<dbReference type="CDD" id="cd00063">
    <property type="entry name" value="FN3"/>
    <property type="match status" value="2"/>
</dbReference>